<feature type="transmembrane region" description="Helical" evidence="1">
    <location>
        <begin position="12"/>
        <end position="31"/>
    </location>
</feature>
<dbReference type="RefSeq" id="WP_209141067.1">
    <property type="nucleotide sequence ID" value="NZ_JAGHKO010000005.1"/>
</dbReference>
<evidence type="ECO:0000313" key="3">
    <source>
        <dbReference type="Proteomes" id="UP000677244"/>
    </source>
</evidence>
<evidence type="ECO:0000256" key="1">
    <source>
        <dbReference type="SAM" id="Phobius"/>
    </source>
</evidence>
<feature type="transmembrane region" description="Helical" evidence="1">
    <location>
        <begin position="81"/>
        <end position="99"/>
    </location>
</feature>
<protein>
    <recommendedName>
        <fullName evidence="4">tRNA (5-methylaminomethyl-2-thiouridylate)-methyltransferase</fullName>
    </recommendedName>
</protein>
<keyword evidence="1" id="KW-1133">Transmembrane helix</keyword>
<reference evidence="2 3" key="1">
    <citation type="submission" date="2021-03" db="EMBL/GenBank/DDBJ databases">
        <title>Assistant Professor.</title>
        <authorList>
            <person name="Huq M.A."/>
        </authorList>
    </citation>
    <scope>NUCLEOTIDE SEQUENCE [LARGE SCALE GENOMIC DNA]</scope>
    <source>
        <strain evidence="2 3">MAH-29</strain>
    </source>
</reference>
<keyword evidence="1" id="KW-0812">Transmembrane</keyword>
<dbReference type="Proteomes" id="UP000677244">
    <property type="component" value="Unassembled WGS sequence"/>
</dbReference>
<keyword evidence="1" id="KW-0472">Membrane</keyword>
<feature type="transmembrane region" description="Helical" evidence="1">
    <location>
        <begin position="52"/>
        <end position="75"/>
    </location>
</feature>
<evidence type="ECO:0000313" key="2">
    <source>
        <dbReference type="EMBL" id="MBO9203011.1"/>
    </source>
</evidence>
<sequence length="145" mass="15738">MTTAALSTPRVHQVYTLMRFTYGLVPIVAGLDKFTNLFTDWEKYLNPSIAQMLPFSPHTFMLIVGVIEMVAGLIVLARPAIGAYIVMAWLALIALTLLMNKGYLDVAVRDLVMSIGAYSLAQLARTEGGSKAHQATSSGVQFSKG</sequence>
<keyword evidence="3" id="KW-1185">Reference proteome</keyword>
<comment type="caution">
    <text evidence="2">The sequence shown here is derived from an EMBL/GenBank/DDBJ whole genome shotgun (WGS) entry which is preliminary data.</text>
</comment>
<accession>A0ABS3YYL1</accession>
<evidence type="ECO:0008006" key="4">
    <source>
        <dbReference type="Google" id="ProtNLM"/>
    </source>
</evidence>
<proteinExistence type="predicted"/>
<name>A0ABS3YYL1_9BACT</name>
<dbReference type="EMBL" id="JAGHKO010000005">
    <property type="protein sequence ID" value="MBO9203011.1"/>
    <property type="molecule type" value="Genomic_DNA"/>
</dbReference>
<gene>
    <name evidence="2" type="ORF">J7I42_22155</name>
</gene>
<organism evidence="2 3">
    <name type="scientific">Niastella soli</name>
    <dbReference type="NCBI Taxonomy" id="2821487"/>
    <lineage>
        <taxon>Bacteria</taxon>
        <taxon>Pseudomonadati</taxon>
        <taxon>Bacteroidota</taxon>
        <taxon>Chitinophagia</taxon>
        <taxon>Chitinophagales</taxon>
        <taxon>Chitinophagaceae</taxon>
        <taxon>Niastella</taxon>
    </lineage>
</organism>